<name>A0AA49JYX0_9BACT</name>
<accession>A0AA49JTR3</accession>
<gene>
    <name evidence="1" type="ORF">Strain138_001174</name>
    <name evidence="2" type="ORF">Strain318_001174</name>
</gene>
<dbReference type="EMBL" id="CP130613">
    <property type="protein sequence ID" value="WKW14815.1"/>
    <property type="molecule type" value="Genomic_DNA"/>
</dbReference>
<keyword evidence="3" id="KW-1185">Reference proteome</keyword>
<evidence type="ECO:0000313" key="1">
    <source>
        <dbReference type="EMBL" id="WKW11905.1"/>
    </source>
</evidence>
<proteinExistence type="predicted"/>
<dbReference type="Pfam" id="PF04214">
    <property type="entry name" value="DUF411"/>
    <property type="match status" value="1"/>
</dbReference>
<organism evidence="2 3">
    <name type="scientific">Pseudogemmatithrix spongiicola</name>
    <dbReference type="NCBI Taxonomy" id="3062599"/>
    <lineage>
        <taxon>Bacteria</taxon>
        <taxon>Pseudomonadati</taxon>
        <taxon>Gemmatimonadota</taxon>
        <taxon>Gemmatimonadia</taxon>
        <taxon>Gemmatimonadales</taxon>
        <taxon>Gemmatimonadaceae</taxon>
        <taxon>Pseudogemmatithrix</taxon>
    </lineage>
</organism>
<evidence type="ECO:0008006" key="4">
    <source>
        <dbReference type="Google" id="ProtNLM"/>
    </source>
</evidence>
<dbReference type="RefSeq" id="WP_291158537.1">
    <property type="nucleotide sequence ID" value="NZ_CP130612.1"/>
</dbReference>
<dbReference type="AlphaFoldDB" id="A0AA49JYX0"/>
<protein>
    <recommendedName>
        <fullName evidence="4">DUF411 domain-containing protein</fullName>
    </recommendedName>
</protein>
<dbReference type="EMBL" id="CP130612">
    <property type="protein sequence ID" value="WKW11905.1"/>
    <property type="molecule type" value="Genomic_DNA"/>
</dbReference>
<sequence length="119" mass="12551">MLVALHASSACQCCHLWARRMEEAGFRIETTFAQDIGAVKREFGVPTALQSCHTALVEGYVVEGHVPASALVRLLTERPSVKGLAVPGMPGGSPGMESAPAEPFDVIAFTTEGATHVFA</sequence>
<dbReference type="KEGG" id="pspc:Strain318_001174"/>
<dbReference type="InterPro" id="IPR007332">
    <property type="entry name" value="DUF411"/>
</dbReference>
<reference evidence="2" key="1">
    <citation type="submission" date="2023-07" db="EMBL/GenBank/DDBJ databases">
        <authorList>
            <person name="Haufschild T."/>
            <person name="Kallscheuer N."/>
            <person name="Hammer J."/>
            <person name="Kohn T."/>
            <person name="Kabuu M."/>
            <person name="Jogler M."/>
            <person name="Wohfarth N."/>
            <person name="Heuer A."/>
            <person name="Rohde M."/>
            <person name="van Teeseling M.C.F."/>
            <person name="Jogler C."/>
        </authorList>
    </citation>
    <scope>NUCLEOTIDE SEQUENCE</scope>
    <source>
        <strain evidence="1">Strain 138</strain>
        <strain evidence="2">Strain 318</strain>
    </source>
</reference>
<accession>A0AA49JYX0</accession>
<evidence type="ECO:0000313" key="3">
    <source>
        <dbReference type="Proteomes" id="UP001229955"/>
    </source>
</evidence>
<evidence type="ECO:0000313" key="2">
    <source>
        <dbReference type="EMBL" id="WKW14815.1"/>
    </source>
</evidence>
<dbReference type="Proteomes" id="UP001229955">
    <property type="component" value="Chromosome"/>
</dbReference>